<dbReference type="Proteomes" id="UP001495147">
    <property type="component" value="Unassembled WGS sequence"/>
</dbReference>
<evidence type="ECO:0000313" key="1">
    <source>
        <dbReference type="EMBL" id="MEO3690512.1"/>
    </source>
</evidence>
<reference evidence="1 2" key="1">
    <citation type="submission" date="2024-05" db="EMBL/GenBank/DDBJ databases">
        <title>Roseateles sp. DJS-2-20 16S ribosomal RNA gene Genome sequencing and assembly.</title>
        <authorList>
            <person name="Woo H."/>
        </authorList>
    </citation>
    <scope>NUCLEOTIDE SEQUENCE [LARGE SCALE GENOMIC DNA]</scope>
    <source>
        <strain evidence="1 2">DJS-2-20</strain>
    </source>
</reference>
<proteinExistence type="predicted"/>
<sequence length="211" mass="21103">MSAPPGTYVKYAGSTSAASCPAGSLSYGGAASCRATDAAVPDSALAGPYFQTSAGRGGAVDLGSSFSPGSAWSLDVGNASPDAADGNQTLLTLLDASLSGTDAGMFELIGFNAGDTFQIGDLWDHLEVRAKLGAPGFGPFSFQLNFLTDEGAGLGQAGHSFSFSFTGLFGQRGGGSVPEPSVPGLLLAAAAAWAWVRRGRRQGAAEANAAQ</sequence>
<keyword evidence="2" id="KW-1185">Reference proteome</keyword>
<gene>
    <name evidence="1" type="ORF">ABDJ85_03470</name>
</gene>
<dbReference type="EMBL" id="JBDPZD010000001">
    <property type="protein sequence ID" value="MEO3690512.1"/>
    <property type="molecule type" value="Genomic_DNA"/>
</dbReference>
<dbReference type="InterPro" id="IPR013424">
    <property type="entry name" value="Ice-binding_C"/>
</dbReference>
<protein>
    <submittedName>
        <fullName evidence="1">PEP-CTERM sorting domain-containing protein</fullName>
    </submittedName>
</protein>
<comment type="caution">
    <text evidence="1">The sequence shown here is derived from an EMBL/GenBank/DDBJ whole genome shotgun (WGS) entry which is preliminary data.</text>
</comment>
<dbReference type="RefSeq" id="WP_347703340.1">
    <property type="nucleotide sequence ID" value="NZ_JBDPZD010000001.1"/>
</dbReference>
<name>A0ABV0FZ23_9BURK</name>
<organism evidence="1 2">
    <name type="scientific">Roseateles paludis</name>
    <dbReference type="NCBI Taxonomy" id="3145238"/>
    <lineage>
        <taxon>Bacteria</taxon>
        <taxon>Pseudomonadati</taxon>
        <taxon>Pseudomonadota</taxon>
        <taxon>Betaproteobacteria</taxon>
        <taxon>Burkholderiales</taxon>
        <taxon>Sphaerotilaceae</taxon>
        <taxon>Roseateles</taxon>
    </lineage>
</organism>
<accession>A0ABV0FZ23</accession>
<dbReference type="NCBIfam" id="TIGR02595">
    <property type="entry name" value="PEP_CTERM"/>
    <property type="match status" value="1"/>
</dbReference>
<evidence type="ECO:0000313" key="2">
    <source>
        <dbReference type="Proteomes" id="UP001495147"/>
    </source>
</evidence>